<evidence type="ECO:0000313" key="3">
    <source>
        <dbReference type="Proteomes" id="UP000219621"/>
    </source>
</evidence>
<reference evidence="2 3" key="1">
    <citation type="submission" date="2017-09" db="EMBL/GenBank/DDBJ databases">
        <authorList>
            <person name="Ehlers B."/>
            <person name="Leendertz F.H."/>
        </authorList>
    </citation>
    <scope>NUCLEOTIDE SEQUENCE [LARGE SCALE GENOMIC DNA]</scope>
    <source>
        <strain evidence="2 3">USBA 140</strain>
    </source>
</reference>
<accession>A0A286GVH3</accession>
<name>A0A286GVH3_9PROT</name>
<keyword evidence="1" id="KW-0732">Signal</keyword>
<proteinExistence type="predicted"/>
<organism evidence="2 3">
    <name type="scientific">Caenispirillum bisanense</name>
    <dbReference type="NCBI Taxonomy" id="414052"/>
    <lineage>
        <taxon>Bacteria</taxon>
        <taxon>Pseudomonadati</taxon>
        <taxon>Pseudomonadota</taxon>
        <taxon>Alphaproteobacteria</taxon>
        <taxon>Rhodospirillales</taxon>
        <taxon>Novispirillaceae</taxon>
        <taxon>Caenispirillum</taxon>
    </lineage>
</organism>
<gene>
    <name evidence="2" type="ORF">SAMN05421508_10934</name>
</gene>
<dbReference type="OrthoDB" id="9966881at2"/>
<dbReference type="AlphaFoldDB" id="A0A286GVH3"/>
<sequence>MHRAAAATALSLTVALAAVTGADARAADAAFPGVAPVAAAELGGVRGGMRIGDFDIDIGIALRTSVDGTPVLTSSLGSGPDGFVAVSDGIPAGGFDVVARSVGGGLEVAHTLGGIPATTIRNTLNRLAIDQLVTVDITVRNFHDRIDTVRSRRIADGALRQSMTGR</sequence>
<dbReference type="Proteomes" id="UP000219621">
    <property type="component" value="Unassembled WGS sequence"/>
</dbReference>
<feature type="chain" id="PRO_5013329984" evidence="1">
    <location>
        <begin position="18"/>
        <end position="166"/>
    </location>
</feature>
<dbReference type="EMBL" id="OCNJ01000009">
    <property type="protein sequence ID" value="SOD99500.1"/>
    <property type="molecule type" value="Genomic_DNA"/>
</dbReference>
<evidence type="ECO:0000313" key="2">
    <source>
        <dbReference type="EMBL" id="SOD99500.1"/>
    </source>
</evidence>
<feature type="signal peptide" evidence="1">
    <location>
        <begin position="1"/>
        <end position="17"/>
    </location>
</feature>
<keyword evidence="3" id="KW-1185">Reference proteome</keyword>
<dbReference type="RefSeq" id="WP_097280705.1">
    <property type="nucleotide sequence ID" value="NZ_OCNJ01000009.1"/>
</dbReference>
<evidence type="ECO:0000256" key="1">
    <source>
        <dbReference type="SAM" id="SignalP"/>
    </source>
</evidence>
<protein>
    <submittedName>
        <fullName evidence="2">Uncharacterized protein</fullName>
    </submittedName>
</protein>